<dbReference type="InterPro" id="IPR016181">
    <property type="entry name" value="Acyl_CoA_acyltransferase"/>
</dbReference>
<comment type="caution">
    <text evidence="2">The sequence shown here is derived from an EMBL/GenBank/DDBJ whole genome shotgun (WGS) entry which is preliminary data.</text>
</comment>
<dbReference type="GO" id="GO:0016747">
    <property type="term" value="F:acyltransferase activity, transferring groups other than amino-acyl groups"/>
    <property type="evidence" value="ECO:0007669"/>
    <property type="project" value="InterPro"/>
</dbReference>
<dbReference type="Gene3D" id="3.40.630.30">
    <property type="match status" value="1"/>
</dbReference>
<dbReference type="PANTHER" id="PTHR43415:SF3">
    <property type="entry name" value="GNAT-FAMILY ACETYLTRANSFERASE"/>
    <property type="match status" value="1"/>
</dbReference>
<dbReference type="Pfam" id="PF00583">
    <property type="entry name" value="Acetyltransf_1"/>
    <property type="match status" value="1"/>
</dbReference>
<accession>A0A2H0TKP8</accession>
<protein>
    <recommendedName>
        <fullName evidence="1">N-acetyltransferase domain-containing protein</fullName>
    </recommendedName>
</protein>
<dbReference type="PANTHER" id="PTHR43415">
    <property type="entry name" value="SPERMIDINE N(1)-ACETYLTRANSFERASE"/>
    <property type="match status" value="1"/>
</dbReference>
<dbReference type="InterPro" id="IPR000182">
    <property type="entry name" value="GNAT_dom"/>
</dbReference>
<organism evidence="2 3">
    <name type="scientific">Candidatus Nealsonbacteria bacterium CG10_big_fil_rev_8_21_14_0_10_37_25</name>
    <dbReference type="NCBI Taxonomy" id="1974711"/>
    <lineage>
        <taxon>Bacteria</taxon>
        <taxon>Candidatus Nealsoniibacteriota</taxon>
    </lineage>
</organism>
<gene>
    <name evidence="2" type="ORF">COU43_02075</name>
</gene>
<sequence length="180" mass="20997">MATKIFNGKKITIRKISKNDLRNVKKFQDFINSFVKEDAKIMMNEKISLKEERKWLKEKLGKTRKQKALFLLAEHNAIIAGTTGIDLNIWRQSHIGDLGITIKKGYREIGLGTYLMKEIIKLAKKELKPKLKIIRLSVFPTNKPALALYKKFGFKKVARIPRQIQYKEKLIDEIIMLKEL</sequence>
<proteinExistence type="predicted"/>
<dbReference type="SUPFAM" id="SSF55729">
    <property type="entry name" value="Acyl-CoA N-acyltransferases (Nat)"/>
    <property type="match status" value="1"/>
</dbReference>
<dbReference type="AlphaFoldDB" id="A0A2H0TKP8"/>
<evidence type="ECO:0000259" key="1">
    <source>
        <dbReference type="PROSITE" id="PS51186"/>
    </source>
</evidence>
<dbReference type="EMBL" id="PFCK01000058">
    <property type="protein sequence ID" value="PIR71544.1"/>
    <property type="molecule type" value="Genomic_DNA"/>
</dbReference>
<dbReference type="Proteomes" id="UP000228909">
    <property type="component" value="Unassembled WGS sequence"/>
</dbReference>
<feature type="domain" description="N-acetyltransferase" evidence="1">
    <location>
        <begin position="11"/>
        <end position="180"/>
    </location>
</feature>
<name>A0A2H0TKP8_9BACT</name>
<dbReference type="PROSITE" id="PS51186">
    <property type="entry name" value="GNAT"/>
    <property type="match status" value="1"/>
</dbReference>
<evidence type="ECO:0000313" key="2">
    <source>
        <dbReference type="EMBL" id="PIR71544.1"/>
    </source>
</evidence>
<reference evidence="3" key="1">
    <citation type="submission" date="2017-09" db="EMBL/GenBank/DDBJ databases">
        <title>Depth-based differentiation of microbial function through sediment-hosted aquifers and enrichment of novel symbionts in the deep terrestrial subsurface.</title>
        <authorList>
            <person name="Probst A.J."/>
            <person name="Ladd B."/>
            <person name="Jarett J.K."/>
            <person name="Geller-Mcgrath D.E."/>
            <person name="Sieber C.M.K."/>
            <person name="Emerson J.B."/>
            <person name="Anantharaman K."/>
            <person name="Thomas B.C."/>
            <person name="Malmstrom R."/>
            <person name="Stieglmeier M."/>
            <person name="Klingl A."/>
            <person name="Woyke T."/>
            <person name="Ryan C.M."/>
            <person name="Banfield J.F."/>
        </authorList>
    </citation>
    <scope>NUCLEOTIDE SEQUENCE [LARGE SCALE GENOMIC DNA]</scope>
</reference>
<evidence type="ECO:0000313" key="3">
    <source>
        <dbReference type="Proteomes" id="UP000228909"/>
    </source>
</evidence>